<comment type="caution">
    <text evidence="6">The sequence shown here is derived from an EMBL/GenBank/DDBJ whole genome shotgun (WGS) entry which is preliminary data.</text>
</comment>
<dbReference type="InterPro" id="IPR014726">
    <property type="entry name" value="Ribosomal_uL2_dom3"/>
</dbReference>
<dbReference type="PANTHER" id="PTHR13691:SF5">
    <property type="entry name" value="LARGE RIBOSOMAL SUBUNIT PROTEIN UL2M"/>
    <property type="match status" value="1"/>
</dbReference>
<dbReference type="Proteomes" id="UP001604277">
    <property type="component" value="Unassembled WGS sequence"/>
</dbReference>
<evidence type="ECO:0000256" key="4">
    <source>
        <dbReference type="SAM" id="MobiDB-lite"/>
    </source>
</evidence>
<comment type="similarity">
    <text evidence="1">Belongs to the universal ribosomal protein uL2 family.</text>
</comment>
<evidence type="ECO:0000259" key="5">
    <source>
        <dbReference type="SMART" id="SM01382"/>
    </source>
</evidence>
<dbReference type="EMBL" id="JBFOLJ010000005">
    <property type="protein sequence ID" value="KAL2536823.1"/>
    <property type="molecule type" value="Genomic_DNA"/>
</dbReference>
<proteinExistence type="inferred from homology"/>
<evidence type="ECO:0000256" key="2">
    <source>
        <dbReference type="ARBA" id="ARBA00022980"/>
    </source>
</evidence>
<dbReference type="SUPFAM" id="SSF50104">
    <property type="entry name" value="Translation proteins SH3-like domain"/>
    <property type="match status" value="1"/>
</dbReference>
<dbReference type="GO" id="GO:1990904">
    <property type="term" value="C:ribonucleoprotein complex"/>
    <property type="evidence" value="ECO:0007669"/>
    <property type="project" value="UniProtKB-KW"/>
</dbReference>
<dbReference type="PANTHER" id="PTHR13691">
    <property type="entry name" value="RIBOSOMAL PROTEIN L2"/>
    <property type="match status" value="1"/>
</dbReference>
<protein>
    <submittedName>
        <fullName evidence="6">Ribosomal protein L2</fullName>
    </submittedName>
</protein>
<keyword evidence="7" id="KW-1185">Reference proteome</keyword>
<dbReference type="Gene3D" id="4.10.950.10">
    <property type="entry name" value="Ribosomal protein L2, domain 3"/>
    <property type="match status" value="1"/>
</dbReference>
<keyword evidence="3" id="KW-0687">Ribonucleoprotein</keyword>
<keyword evidence="2 6" id="KW-0689">Ribosomal protein</keyword>
<feature type="region of interest" description="Disordered" evidence="4">
    <location>
        <begin position="128"/>
        <end position="159"/>
    </location>
</feature>
<sequence>MPNLEKIIIQRCTFLESVPSGIERLTNIQVLEFFDMPQEFVHKLLPETLDGDYHKVAHIPEVYYTYWRDDAWEPHPLAANRQMSRAATRTKYQLEQVGDVGANQKNLGRVESKRWLDKRHVVRGVVMNPVNHSHGGGEGRAPIGRKKSTTPWGYPALGSKSRKMNKYSDNLILRRRSK</sequence>
<accession>A0ABD1VJK4</accession>
<gene>
    <name evidence="6" type="ORF">Fot_18214</name>
</gene>
<evidence type="ECO:0000313" key="6">
    <source>
        <dbReference type="EMBL" id="KAL2536823.1"/>
    </source>
</evidence>
<dbReference type="Pfam" id="PF03947">
    <property type="entry name" value="Ribosomal_L2_C"/>
    <property type="match status" value="1"/>
</dbReference>
<dbReference type="FunFam" id="4.10.950.10:FF:000001">
    <property type="entry name" value="50S ribosomal protein L2"/>
    <property type="match status" value="1"/>
</dbReference>
<dbReference type="SMART" id="SM01382">
    <property type="entry name" value="Ribosomal_L2_C"/>
    <property type="match status" value="1"/>
</dbReference>
<dbReference type="AlphaFoldDB" id="A0ABD1VJK4"/>
<dbReference type="InterPro" id="IPR008991">
    <property type="entry name" value="Translation_prot_SH3-like_sf"/>
</dbReference>
<evidence type="ECO:0000256" key="1">
    <source>
        <dbReference type="ARBA" id="ARBA00005636"/>
    </source>
</evidence>
<dbReference type="GO" id="GO:0005840">
    <property type="term" value="C:ribosome"/>
    <property type="evidence" value="ECO:0007669"/>
    <property type="project" value="UniProtKB-KW"/>
</dbReference>
<reference evidence="7" key="1">
    <citation type="submission" date="2024-07" db="EMBL/GenBank/DDBJ databases">
        <title>Two chromosome-level genome assemblies of Korean endemic species Abeliophyllum distichum and Forsythia ovata (Oleaceae).</title>
        <authorList>
            <person name="Jang H."/>
        </authorList>
    </citation>
    <scope>NUCLEOTIDE SEQUENCE [LARGE SCALE GENOMIC DNA]</scope>
</reference>
<name>A0ABD1VJK4_9LAMI</name>
<evidence type="ECO:0000313" key="7">
    <source>
        <dbReference type="Proteomes" id="UP001604277"/>
    </source>
</evidence>
<evidence type="ECO:0000256" key="3">
    <source>
        <dbReference type="ARBA" id="ARBA00023274"/>
    </source>
</evidence>
<dbReference type="InterPro" id="IPR002171">
    <property type="entry name" value="Ribosomal_uL2"/>
</dbReference>
<feature type="domain" description="Large ribosomal subunit protein uL2 C-terminal" evidence="5">
    <location>
        <begin position="48"/>
        <end position="155"/>
    </location>
</feature>
<organism evidence="6 7">
    <name type="scientific">Forsythia ovata</name>
    <dbReference type="NCBI Taxonomy" id="205694"/>
    <lineage>
        <taxon>Eukaryota</taxon>
        <taxon>Viridiplantae</taxon>
        <taxon>Streptophyta</taxon>
        <taxon>Embryophyta</taxon>
        <taxon>Tracheophyta</taxon>
        <taxon>Spermatophyta</taxon>
        <taxon>Magnoliopsida</taxon>
        <taxon>eudicotyledons</taxon>
        <taxon>Gunneridae</taxon>
        <taxon>Pentapetalae</taxon>
        <taxon>asterids</taxon>
        <taxon>lamiids</taxon>
        <taxon>Lamiales</taxon>
        <taxon>Oleaceae</taxon>
        <taxon>Forsythieae</taxon>
        <taxon>Forsythia</taxon>
    </lineage>
</organism>
<dbReference type="InterPro" id="IPR022669">
    <property type="entry name" value="Ribosomal_uL2_C"/>
</dbReference>